<gene>
    <name evidence="1" type="ORF">Tci_874369</name>
</gene>
<evidence type="ECO:0008006" key="2">
    <source>
        <dbReference type="Google" id="ProtNLM"/>
    </source>
</evidence>
<organism evidence="1">
    <name type="scientific">Tanacetum cinerariifolium</name>
    <name type="common">Dalmatian daisy</name>
    <name type="synonym">Chrysanthemum cinerariifolium</name>
    <dbReference type="NCBI Taxonomy" id="118510"/>
    <lineage>
        <taxon>Eukaryota</taxon>
        <taxon>Viridiplantae</taxon>
        <taxon>Streptophyta</taxon>
        <taxon>Embryophyta</taxon>
        <taxon>Tracheophyta</taxon>
        <taxon>Spermatophyta</taxon>
        <taxon>Magnoliopsida</taxon>
        <taxon>eudicotyledons</taxon>
        <taxon>Gunneridae</taxon>
        <taxon>Pentapetalae</taxon>
        <taxon>asterids</taxon>
        <taxon>campanulids</taxon>
        <taxon>Asterales</taxon>
        <taxon>Asteraceae</taxon>
        <taxon>Asteroideae</taxon>
        <taxon>Anthemideae</taxon>
        <taxon>Anthemidinae</taxon>
        <taxon>Tanacetum</taxon>
    </lineage>
</organism>
<reference evidence="1" key="1">
    <citation type="journal article" date="2019" name="Sci. Rep.">
        <title>Draft genome of Tanacetum cinerariifolium, the natural source of mosquito coil.</title>
        <authorList>
            <person name="Yamashiro T."/>
            <person name="Shiraishi A."/>
            <person name="Satake H."/>
            <person name="Nakayama K."/>
        </authorList>
    </citation>
    <scope>NUCLEOTIDE SEQUENCE</scope>
</reference>
<accession>A0A699SXX7</accession>
<comment type="caution">
    <text evidence="1">The sequence shown here is derived from an EMBL/GenBank/DDBJ whole genome shotgun (WGS) entry which is preliminary data.</text>
</comment>
<name>A0A699SXX7_TANCI</name>
<dbReference type="EMBL" id="BKCJ011197769">
    <property type="protein sequence ID" value="GFD02400.1"/>
    <property type="molecule type" value="Genomic_DNA"/>
</dbReference>
<evidence type="ECO:0000313" key="1">
    <source>
        <dbReference type="EMBL" id="GFD02400.1"/>
    </source>
</evidence>
<proteinExistence type="predicted"/>
<sequence length="123" mass="13827">MTSLGIDFLPNEEIFTALARMGYEKFSTKLTFYKAFFLSQWKFLIHMILQSMSAKRTSWNEFSSAMASAVICLSTEGVDCLPNEEIFVELARIGYEKPSTKLTFIKPSSQGSGSCSSTPFYSQ</sequence>
<dbReference type="AlphaFoldDB" id="A0A699SXX7"/>
<protein>
    <recommendedName>
        <fullName evidence="2">Synaptobrevin, longin-like domain protein</fullName>
    </recommendedName>
</protein>